<dbReference type="Proteomes" id="UP001218218">
    <property type="component" value="Unassembled WGS sequence"/>
</dbReference>
<reference evidence="2" key="1">
    <citation type="submission" date="2023-03" db="EMBL/GenBank/DDBJ databases">
        <title>Massive genome expansion in bonnet fungi (Mycena s.s.) driven by repeated elements and novel gene families across ecological guilds.</title>
        <authorList>
            <consortium name="Lawrence Berkeley National Laboratory"/>
            <person name="Harder C.B."/>
            <person name="Miyauchi S."/>
            <person name="Viragh M."/>
            <person name="Kuo A."/>
            <person name="Thoen E."/>
            <person name="Andreopoulos B."/>
            <person name="Lu D."/>
            <person name="Skrede I."/>
            <person name="Drula E."/>
            <person name="Henrissat B."/>
            <person name="Morin E."/>
            <person name="Kohler A."/>
            <person name="Barry K."/>
            <person name="LaButti K."/>
            <person name="Morin E."/>
            <person name="Salamov A."/>
            <person name="Lipzen A."/>
            <person name="Mereny Z."/>
            <person name="Hegedus B."/>
            <person name="Baldrian P."/>
            <person name="Stursova M."/>
            <person name="Weitz H."/>
            <person name="Taylor A."/>
            <person name="Grigoriev I.V."/>
            <person name="Nagy L.G."/>
            <person name="Martin F."/>
            <person name="Kauserud H."/>
        </authorList>
    </citation>
    <scope>NUCLEOTIDE SEQUENCE</scope>
    <source>
        <strain evidence="2">CBHHK002</strain>
    </source>
</reference>
<feature type="region of interest" description="Disordered" evidence="1">
    <location>
        <begin position="156"/>
        <end position="204"/>
    </location>
</feature>
<name>A0AAD6ZIW9_9AGAR</name>
<keyword evidence="3" id="KW-1185">Reference proteome</keyword>
<organism evidence="2 3">
    <name type="scientific">Mycena albidolilacea</name>
    <dbReference type="NCBI Taxonomy" id="1033008"/>
    <lineage>
        <taxon>Eukaryota</taxon>
        <taxon>Fungi</taxon>
        <taxon>Dikarya</taxon>
        <taxon>Basidiomycota</taxon>
        <taxon>Agaricomycotina</taxon>
        <taxon>Agaricomycetes</taxon>
        <taxon>Agaricomycetidae</taxon>
        <taxon>Agaricales</taxon>
        <taxon>Marasmiineae</taxon>
        <taxon>Mycenaceae</taxon>
        <taxon>Mycena</taxon>
    </lineage>
</organism>
<dbReference type="EMBL" id="JARIHO010000045">
    <property type="protein sequence ID" value="KAJ7323913.1"/>
    <property type="molecule type" value="Genomic_DNA"/>
</dbReference>
<gene>
    <name evidence="2" type="ORF">DFH08DRAFT_817394</name>
</gene>
<evidence type="ECO:0000256" key="1">
    <source>
        <dbReference type="SAM" id="MobiDB-lite"/>
    </source>
</evidence>
<dbReference type="AlphaFoldDB" id="A0AAD6ZIW9"/>
<accession>A0AAD6ZIW9</accession>
<sequence>MTVEKLAVFRTKYFGKWTGALCLEGIACKTWGSSRILCHSVMQVLQTSPGWRTHVTLGWGLCSTETMEQLYACSGIQQVWGGVFPPSRLSTHTMRVACKKKIIVLARWRLAASHLYPITEPPTLVMFTAHAANSMLQTSDDCVDIHLEAVSRDGEGARGGVISGSLEEDDGPATFGGEGARQSKSEEDRGVLKQSTNEGAGLDSLDAKGSLSALGRVGMGVDNRSSKALWEAVEGEGDWDSCLAPSQRPGLQWEAAKRSQPQRGGAALRLHDGRINGFSACFIHRPHWMRNGGRRASICILIQFREALPLWSSLRSTHSGGRCTTYTGVGDGAILFRLWLFVLSPCSPVPGVLPGADLDFADFWLCPVQWEHWGIIMIMSDCTLSTRLIREVPGLVPQ</sequence>
<protein>
    <submittedName>
        <fullName evidence="2">Uncharacterized protein</fullName>
    </submittedName>
</protein>
<evidence type="ECO:0000313" key="2">
    <source>
        <dbReference type="EMBL" id="KAJ7323913.1"/>
    </source>
</evidence>
<proteinExistence type="predicted"/>
<feature type="compositionally biased region" description="Basic and acidic residues" evidence="1">
    <location>
        <begin position="181"/>
        <end position="191"/>
    </location>
</feature>
<evidence type="ECO:0000313" key="3">
    <source>
        <dbReference type="Proteomes" id="UP001218218"/>
    </source>
</evidence>
<comment type="caution">
    <text evidence="2">The sequence shown here is derived from an EMBL/GenBank/DDBJ whole genome shotgun (WGS) entry which is preliminary data.</text>
</comment>